<protein>
    <submittedName>
        <fullName evidence="1">Uncharacterized protein</fullName>
    </submittedName>
</protein>
<accession>A0A6J5MCM0</accession>
<sequence length="193" mass="22138">MIKLSKILQEASKTGAMTGTQEKEFSTGLRNIHMKQADLSRFAINDKTPHSKINLGGCGIFAKLLYYNMRKYLNITPEIICFDLPNHQIEKGEINDYNSVEDYNNDGNLCIHLLLRIGDNYIDSSGIHKLSWYETQVYRLPLAIQEGMTIQTLTKWVADSNSWNPTFNRYTTGDINKDMIEVLKLVKKSDIKK</sequence>
<proteinExistence type="predicted"/>
<organism evidence="1">
    <name type="scientific">uncultured Caudovirales phage</name>
    <dbReference type="NCBI Taxonomy" id="2100421"/>
    <lineage>
        <taxon>Viruses</taxon>
        <taxon>Duplodnaviria</taxon>
        <taxon>Heunggongvirae</taxon>
        <taxon>Uroviricota</taxon>
        <taxon>Caudoviricetes</taxon>
        <taxon>Peduoviridae</taxon>
        <taxon>Maltschvirus</taxon>
        <taxon>Maltschvirus maltsch</taxon>
    </lineage>
</organism>
<dbReference type="EMBL" id="LR796421">
    <property type="protein sequence ID" value="CAB4143557.1"/>
    <property type="molecule type" value="Genomic_DNA"/>
</dbReference>
<evidence type="ECO:0000313" key="1">
    <source>
        <dbReference type="EMBL" id="CAB4143557.1"/>
    </source>
</evidence>
<reference evidence="1" key="1">
    <citation type="submission" date="2020-04" db="EMBL/GenBank/DDBJ databases">
        <authorList>
            <person name="Chiriac C."/>
            <person name="Salcher M."/>
            <person name="Ghai R."/>
            <person name="Kavagutti S V."/>
        </authorList>
    </citation>
    <scope>NUCLEOTIDE SEQUENCE</scope>
</reference>
<name>A0A6J5MCM0_9CAUD</name>
<gene>
    <name evidence="1" type="ORF">UFOVP450_168</name>
</gene>